<gene>
    <name evidence="2" type="ORF">ERS852514_00244</name>
</gene>
<organism evidence="2 3">
    <name type="scientific">Collinsella aerofaciens</name>
    <dbReference type="NCBI Taxonomy" id="74426"/>
    <lineage>
        <taxon>Bacteria</taxon>
        <taxon>Bacillati</taxon>
        <taxon>Actinomycetota</taxon>
        <taxon>Coriobacteriia</taxon>
        <taxon>Coriobacteriales</taxon>
        <taxon>Coriobacteriaceae</taxon>
        <taxon>Collinsella</taxon>
    </lineage>
</organism>
<evidence type="ECO:0000256" key="1">
    <source>
        <dbReference type="SAM" id="MobiDB-lite"/>
    </source>
</evidence>
<dbReference type="Proteomes" id="UP000095454">
    <property type="component" value="Unassembled WGS sequence"/>
</dbReference>
<accession>A0A174ICA3</accession>
<dbReference type="AlphaFoldDB" id="A0A174ICA3"/>
<protein>
    <submittedName>
        <fullName evidence="2">Uncharacterized protein</fullName>
    </submittedName>
</protein>
<dbReference type="RefSeq" id="WP_055250317.1">
    <property type="nucleotide sequence ID" value="NZ_CABIXX010000002.1"/>
</dbReference>
<name>A0A174ICA3_9ACTN</name>
<dbReference type="EMBL" id="CZAQ01000002">
    <property type="protein sequence ID" value="CUO83776.1"/>
    <property type="molecule type" value="Genomic_DNA"/>
</dbReference>
<feature type="compositionally biased region" description="Basic and acidic residues" evidence="1">
    <location>
        <begin position="377"/>
        <end position="396"/>
    </location>
</feature>
<proteinExistence type="predicted"/>
<sequence>MSHPAIEVPAPIAAEIKPWMLPSCREKNLDIFGMERPALICKPHSTAYGIPSGFSTGTLLDVDLTDPKKIIQFVERYGLPVTPYAGQSERVEKRFTSNDVFSDKPEQDGLDIWYDALNASERCSEISLNPECALFNNFKDKGRSQGTEVANLIEDIRYKKEQVILLDDLVTTMAFMQLATLLFTGKAAYGDRAYDYVLHQVCISQNKEIIENRFSQLRMALQMFDASKSQLAVAKPGTFEMDEGTKIWVSNQFKTIEVALATFIDLAINPQPEPHTFIQEQTLRRMVNRNLNGQNPIYGSLTRAWAIQLLETLESHFSWNTCRECGRPYKIRQQKMRAYVKQEDANEDRFKERNNARDKNGYCCKAHEQRIRRKNDKKISNDQMDKVARKMDGLDQ</sequence>
<feature type="region of interest" description="Disordered" evidence="1">
    <location>
        <begin position="373"/>
        <end position="396"/>
    </location>
</feature>
<evidence type="ECO:0000313" key="3">
    <source>
        <dbReference type="Proteomes" id="UP000095454"/>
    </source>
</evidence>
<evidence type="ECO:0000313" key="2">
    <source>
        <dbReference type="EMBL" id="CUO83776.1"/>
    </source>
</evidence>
<reference evidence="2 3" key="1">
    <citation type="submission" date="2015-09" db="EMBL/GenBank/DDBJ databases">
        <authorList>
            <consortium name="Pathogen Informatics"/>
        </authorList>
    </citation>
    <scope>NUCLEOTIDE SEQUENCE [LARGE SCALE GENOMIC DNA]</scope>
    <source>
        <strain evidence="2 3">2789STDY5834902</strain>
    </source>
</reference>